<comment type="catalytic activity">
    <reaction evidence="1">
        <text>guanosine(46) in tRNA + S-adenosyl-L-methionine = N(7)-methylguanosine(46) in tRNA + S-adenosyl-L-homocysteine</text>
        <dbReference type="Rhea" id="RHEA:42708"/>
        <dbReference type="Rhea" id="RHEA-COMP:10188"/>
        <dbReference type="Rhea" id="RHEA-COMP:10189"/>
        <dbReference type="ChEBI" id="CHEBI:57856"/>
        <dbReference type="ChEBI" id="CHEBI:59789"/>
        <dbReference type="ChEBI" id="CHEBI:74269"/>
        <dbReference type="ChEBI" id="CHEBI:74480"/>
        <dbReference type="EC" id="2.1.1.33"/>
    </reaction>
</comment>
<dbReference type="SUPFAM" id="SSF53335">
    <property type="entry name" value="S-adenosyl-L-methionine-dependent methyltransferases"/>
    <property type="match status" value="1"/>
</dbReference>
<evidence type="ECO:0000256" key="7">
    <source>
        <dbReference type="ARBA" id="ARBA00022694"/>
    </source>
</evidence>
<dbReference type="InterPro" id="IPR029063">
    <property type="entry name" value="SAM-dependent_MTases_sf"/>
</dbReference>
<dbReference type="PROSITE" id="PS51625">
    <property type="entry name" value="SAM_MT_TRMB"/>
    <property type="match status" value="1"/>
</dbReference>
<keyword evidence="5" id="KW-0808">Transferase</keyword>
<evidence type="ECO:0000313" key="8">
    <source>
        <dbReference type="EMBL" id="SHG22767.1"/>
    </source>
</evidence>
<keyword evidence="4 8" id="KW-0489">Methyltransferase</keyword>
<dbReference type="InterPro" id="IPR003358">
    <property type="entry name" value="tRNA_(Gua-N-7)_MeTrfase_Trmb"/>
</dbReference>
<dbReference type="OrthoDB" id="9809889at2"/>
<comment type="function">
    <text evidence="2">Catalyzes the formation of N(7)-methylguanine at position 46 (m7G46) in tRNA.</text>
</comment>
<keyword evidence="7" id="KW-0819">tRNA processing</keyword>
<dbReference type="GO" id="GO:0008176">
    <property type="term" value="F:tRNA (guanine(46)-N7)-methyltransferase activity"/>
    <property type="evidence" value="ECO:0007669"/>
    <property type="project" value="UniProtKB-EC"/>
</dbReference>
<dbReference type="AlphaFoldDB" id="A0A1M5I3Q5"/>
<dbReference type="GO" id="GO:0043527">
    <property type="term" value="C:tRNA methyltransferase complex"/>
    <property type="evidence" value="ECO:0007669"/>
    <property type="project" value="TreeGrafter"/>
</dbReference>
<accession>A0A1M5I3Q5</accession>
<name>A0A1M5I3Q5_9ALTE</name>
<dbReference type="PANTHER" id="PTHR23417">
    <property type="entry name" value="3-DEOXY-D-MANNO-OCTULOSONIC-ACID TRANSFERASE/TRNA GUANINE-N 7 - -METHYLTRANSFERASE"/>
    <property type="match status" value="1"/>
</dbReference>
<evidence type="ECO:0000256" key="3">
    <source>
        <dbReference type="ARBA" id="ARBA00011977"/>
    </source>
</evidence>
<evidence type="ECO:0000313" key="9">
    <source>
        <dbReference type="Proteomes" id="UP000184520"/>
    </source>
</evidence>
<keyword evidence="9" id="KW-1185">Reference proteome</keyword>
<dbReference type="Gene3D" id="3.40.50.150">
    <property type="entry name" value="Vaccinia Virus protein VP39"/>
    <property type="match status" value="1"/>
</dbReference>
<dbReference type="CDD" id="cd02440">
    <property type="entry name" value="AdoMet_MTases"/>
    <property type="match status" value="1"/>
</dbReference>
<organism evidence="8 9">
    <name type="scientific">Marisediminitalea aggregata</name>
    <dbReference type="NCBI Taxonomy" id="634436"/>
    <lineage>
        <taxon>Bacteria</taxon>
        <taxon>Pseudomonadati</taxon>
        <taxon>Pseudomonadota</taxon>
        <taxon>Gammaproteobacteria</taxon>
        <taxon>Alteromonadales</taxon>
        <taxon>Alteromonadaceae</taxon>
        <taxon>Marisediminitalea</taxon>
    </lineage>
</organism>
<evidence type="ECO:0000256" key="2">
    <source>
        <dbReference type="ARBA" id="ARBA00003015"/>
    </source>
</evidence>
<dbReference type="Proteomes" id="UP000184520">
    <property type="component" value="Unassembled WGS sequence"/>
</dbReference>
<keyword evidence="6" id="KW-0949">S-adenosyl-L-methionine</keyword>
<dbReference type="PANTHER" id="PTHR23417:SF14">
    <property type="entry name" value="PENTACOTRIPEPTIDE-REPEAT REGION OF PRORP DOMAIN-CONTAINING PROTEIN"/>
    <property type="match status" value="1"/>
</dbReference>
<evidence type="ECO:0000256" key="5">
    <source>
        <dbReference type="ARBA" id="ARBA00022679"/>
    </source>
</evidence>
<gene>
    <name evidence="8" type="ORF">SAMN05216361_1756</name>
</gene>
<reference evidence="9" key="1">
    <citation type="submission" date="2016-11" db="EMBL/GenBank/DDBJ databases">
        <authorList>
            <person name="Varghese N."/>
            <person name="Submissions S."/>
        </authorList>
    </citation>
    <scope>NUCLEOTIDE SEQUENCE [LARGE SCALE GENOMIC DNA]</scope>
    <source>
        <strain evidence="9">CGMCC 1.8995</strain>
    </source>
</reference>
<dbReference type="STRING" id="634436.SAMN05216361_1756"/>
<evidence type="ECO:0000256" key="4">
    <source>
        <dbReference type="ARBA" id="ARBA00022603"/>
    </source>
</evidence>
<proteinExistence type="predicted"/>
<evidence type="ECO:0000256" key="1">
    <source>
        <dbReference type="ARBA" id="ARBA00000142"/>
    </source>
</evidence>
<sequence>MQGNSRTVETTQAGIHEKLDKLVARYRAHTHQRPVSEHTRLAFDEFTAWLGDWQGALIVDSCCGVGKSTATLAQRYPHARVIGLDKSALRVDKHAHYQQDANNYRVFRADVNDFWRLLREAQATAAWHIERHYLLYPNPYPKSAQVQKRWHGGPAMPDLMAISPLIEVRSNWLLYLQEFARACELYGKATRIEKVATSDPITPFEEKYLRSGQDCWVLRSTDA</sequence>
<dbReference type="Pfam" id="PF02390">
    <property type="entry name" value="Methyltransf_4"/>
    <property type="match status" value="1"/>
</dbReference>
<evidence type="ECO:0000256" key="6">
    <source>
        <dbReference type="ARBA" id="ARBA00022691"/>
    </source>
</evidence>
<dbReference type="EMBL" id="FQWD01000002">
    <property type="protein sequence ID" value="SHG22767.1"/>
    <property type="molecule type" value="Genomic_DNA"/>
</dbReference>
<dbReference type="EC" id="2.1.1.33" evidence="3"/>
<dbReference type="RefSeq" id="WP_073320868.1">
    <property type="nucleotide sequence ID" value="NZ_FQWD01000002.1"/>
</dbReference>
<protein>
    <recommendedName>
        <fullName evidence="3">tRNA (guanine(46)-N(7))-methyltransferase</fullName>
        <ecNumber evidence="3">2.1.1.33</ecNumber>
    </recommendedName>
</protein>